<dbReference type="OrthoDB" id="191139at2759"/>
<accession>A0A9P4HT23</accession>
<protein>
    <submittedName>
        <fullName evidence="3">NAD(P)-binding protein</fullName>
    </submittedName>
</protein>
<keyword evidence="4" id="KW-1185">Reference proteome</keyword>
<dbReference type="Pfam" id="PF00106">
    <property type="entry name" value="adh_short"/>
    <property type="match status" value="1"/>
</dbReference>
<organism evidence="3 4">
    <name type="scientific">Saccharata proteae CBS 121410</name>
    <dbReference type="NCBI Taxonomy" id="1314787"/>
    <lineage>
        <taxon>Eukaryota</taxon>
        <taxon>Fungi</taxon>
        <taxon>Dikarya</taxon>
        <taxon>Ascomycota</taxon>
        <taxon>Pezizomycotina</taxon>
        <taxon>Dothideomycetes</taxon>
        <taxon>Dothideomycetes incertae sedis</taxon>
        <taxon>Botryosphaeriales</taxon>
        <taxon>Saccharataceae</taxon>
        <taxon>Saccharata</taxon>
    </lineage>
</organism>
<dbReference type="Gene3D" id="3.40.50.720">
    <property type="entry name" value="NAD(P)-binding Rossmann-like Domain"/>
    <property type="match status" value="1"/>
</dbReference>
<gene>
    <name evidence="3" type="ORF">K490DRAFT_44685</name>
</gene>
<dbReference type="PANTHER" id="PTHR24320:SF152">
    <property type="entry name" value="SHORT-CHAIN DEHYDROGENASE_REDUCTASE FAMILY PROTEIN"/>
    <property type="match status" value="1"/>
</dbReference>
<dbReference type="PANTHER" id="PTHR24320">
    <property type="entry name" value="RETINOL DEHYDROGENASE"/>
    <property type="match status" value="1"/>
</dbReference>
<dbReference type="InterPro" id="IPR036291">
    <property type="entry name" value="NAD(P)-bd_dom_sf"/>
</dbReference>
<sequence length="346" mass="38544">MSNGPNKPTAATVIVTGTSSGLGFEIAKTVLQHPEPTTNIFTVRDPSAPNAQPLSSLVQASKNPSDSSIASLELSSLSAVRTFAASIKSRISSGELPPIRALILNAGLNLPEHPRFTDDGFELMFQVNYLANFLLVNLLLDSMDKQKGRIVFVSSWSHDTKFWVNESCKPPNEYWREDLEEIARPTEQDKPGDAKNAGFRRYGSSKLWLLMFMYHLQSLLTTNPQTTNISALSVDPGGMLSTNIMRSYPLFDRLTITWPLHIYSQLAGRIWPNGLMRLSSKSAADVTRAALVWDDPVLGEYPKAAFMNGSVRKEKTSEESLIQERWPVLWKKSVEWAGLKKEEMVV</sequence>
<evidence type="ECO:0000313" key="4">
    <source>
        <dbReference type="Proteomes" id="UP000799776"/>
    </source>
</evidence>
<proteinExistence type="inferred from homology"/>
<reference evidence="3" key="1">
    <citation type="journal article" date="2020" name="Stud. Mycol.">
        <title>101 Dothideomycetes genomes: a test case for predicting lifestyles and emergence of pathogens.</title>
        <authorList>
            <person name="Haridas S."/>
            <person name="Albert R."/>
            <person name="Binder M."/>
            <person name="Bloem J."/>
            <person name="Labutti K."/>
            <person name="Salamov A."/>
            <person name="Andreopoulos B."/>
            <person name="Baker S."/>
            <person name="Barry K."/>
            <person name="Bills G."/>
            <person name="Bluhm B."/>
            <person name="Cannon C."/>
            <person name="Castanera R."/>
            <person name="Culley D."/>
            <person name="Daum C."/>
            <person name="Ezra D."/>
            <person name="Gonzalez J."/>
            <person name="Henrissat B."/>
            <person name="Kuo A."/>
            <person name="Liang C."/>
            <person name="Lipzen A."/>
            <person name="Lutzoni F."/>
            <person name="Magnuson J."/>
            <person name="Mondo S."/>
            <person name="Nolan M."/>
            <person name="Ohm R."/>
            <person name="Pangilinan J."/>
            <person name="Park H.-J."/>
            <person name="Ramirez L."/>
            <person name="Alfaro M."/>
            <person name="Sun H."/>
            <person name="Tritt A."/>
            <person name="Yoshinaga Y."/>
            <person name="Zwiers L.-H."/>
            <person name="Turgeon B."/>
            <person name="Goodwin S."/>
            <person name="Spatafora J."/>
            <person name="Crous P."/>
            <person name="Grigoriev I."/>
        </authorList>
    </citation>
    <scope>NUCLEOTIDE SEQUENCE</scope>
    <source>
        <strain evidence="3">CBS 121410</strain>
    </source>
</reference>
<evidence type="ECO:0000256" key="2">
    <source>
        <dbReference type="ARBA" id="ARBA00023002"/>
    </source>
</evidence>
<dbReference type="AlphaFoldDB" id="A0A9P4HT23"/>
<comment type="similarity">
    <text evidence="1">Belongs to the short-chain dehydrogenases/reductases (SDR) family.</text>
</comment>
<dbReference type="SUPFAM" id="SSF51735">
    <property type="entry name" value="NAD(P)-binding Rossmann-fold domains"/>
    <property type="match status" value="1"/>
</dbReference>
<dbReference type="PRINTS" id="PR00081">
    <property type="entry name" value="GDHRDH"/>
</dbReference>
<evidence type="ECO:0000256" key="1">
    <source>
        <dbReference type="ARBA" id="ARBA00006484"/>
    </source>
</evidence>
<dbReference type="InterPro" id="IPR002347">
    <property type="entry name" value="SDR_fam"/>
</dbReference>
<evidence type="ECO:0000313" key="3">
    <source>
        <dbReference type="EMBL" id="KAF2086362.1"/>
    </source>
</evidence>
<dbReference type="EMBL" id="ML978725">
    <property type="protein sequence ID" value="KAF2086362.1"/>
    <property type="molecule type" value="Genomic_DNA"/>
</dbReference>
<name>A0A9P4HT23_9PEZI</name>
<comment type="caution">
    <text evidence="3">The sequence shown here is derived from an EMBL/GenBank/DDBJ whole genome shotgun (WGS) entry which is preliminary data.</text>
</comment>
<dbReference type="Proteomes" id="UP000799776">
    <property type="component" value="Unassembled WGS sequence"/>
</dbReference>
<dbReference type="GO" id="GO:0016491">
    <property type="term" value="F:oxidoreductase activity"/>
    <property type="evidence" value="ECO:0007669"/>
    <property type="project" value="UniProtKB-KW"/>
</dbReference>
<keyword evidence="2" id="KW-0560">Oxidoreductase</keyword>